<dbReference type="InterPro" id="IPR012349">
    <property type="entry name" value="Split_barrel_FMN-bd"/>
</dbReference>
<sequence length="119" mass="12563">MAVTLPDPSELLRRGLRTLNAVVRPLVEAGVGNPLLIGIGPVVVETTGRVSGLPRRVPLLAARVGDTVVVSTVRDDSQWMKNLAASPDAKVRLFGCDRDVVASVGRVGDLQVATLTLRS</sequence>
<name>A0A6J6DAM7_9ZZZZ</name>
<proteinExistence type="predicted"/>
<dbReference type="Gene3D" id="2.30.110.10">
    <property type="entry name" value="Electron Transport, Fmn-binding Protein, Chain A"/>
    <property type="match status" value="1"/>
</dbReference>
<evidence type="ECO:0000313" key="1">
    <source>
        <dbReference type="EMBL" id="CAB4559363.1"/>
    </source>
</evidence>
<organism evidence="1">
    <name type="scientific">freshwater metagenome</name>
    <dbReference type="NCBI Taxonomy" id="449393"/>
    <lineage>
        <taxon>unclassified sequences</taxon>
        <taxon>metagenomes</taxon>
        <taxon>ecological metagenomes</taxon>
    </lineage>
</organism>
<dbReference type="AlphaFoldDB" id="A0A6J6DAM7"/>
<protein>
    <submittedName>
        <fullName evidence="1">Unannotated protein</fullName>
    </submittedName>
</protein>
<gene>
    <name evidence="1" type="ORF">UFOPK1493_01660</name>
</gene>
<accession>A0A6J6DAM7</accession>
<dbReference type="EMBL" id="CAEZSR010000053">
    <property type="protein sequence ID" value="CAB4559363.1"/>
    <property type="molecule type" value="Genomic_DNA"/>
</dbReference>
<dbReference type="InterPro" id="IPR004378">
    <property type="entry name" value="F420H2_quin_Rdtase"/>
</dbReference>
<dbReference type="Pfam" id="PF04075">
    <property type="entry name" value="F420H2_quin_red"/>
    <property type="match status" value="1"/>
</dbReference>
<dbReference type="GO" id="GO:0016491">
    <property type="term" value="F:oxidoreductase activity"/>
    <property type="evidence" value="ECO:0007669"/>
    <property type="project" value="InterPro"/>
</dbReference>
<reference evidence="1" key="1">
    <citation type="submission" date="2020-05" db="EMBL/GenBank/DDBJ databases">
        <authorList>
            <person name="Chiriac C."/>
            <person name="Salcher M."/>
            <person name="Ghai R."/>
            <person name="Kavagutti S V."/>
        </authorList>
    </citation>
    <scope>NUCLEOTIDE SEQUENCE</scope>
</reference>